<dbReference type="Proteomes" id="UP001341840">
    <property type="component" value="Unassembled WGS sequence"/>
</dbReference>
<gene>
    <name evidence="1" type="ORF">PIB30_047008</name>
</gene>
<comment type="caution">
    <text evidence="1">The sequence shown here is derived from an EMBL/GenBank/DDBJ whole genome shotgun (WGS) entry which is preliminary data.</text>
</comment>
<protein>
    <submittedName>
        <fullName evidence="1">Uncharacterized protein</fullName>
    </submittedName>
</protein>
<proteinExistence type="predicted"/>
<reference evidence="1 2" key="1">
    <citation type="journal article" date="2023" name="Plants (Basel)">
        <title>Bridging the Gap: Combining Genomics and Transcriptomics Approaches to Understand Stylosanthes scabra, an Orphan Legume from the Brazilian Caatinga.</title>
        <authorList>
            <person name="Ferreira-Neto J.R.C."/>
            <person name="da Silva M.D."/>
            <person name="Binneck E."/>
            <person name="de Melo N.F."/>
            <person name="da Silva R.H."/>
            <person name="de Melo A.L.T.M."/>
            <person name="Pandolfi V."/>
            <person name="Bustamante F.O."/>
            <person name="Brasileiro-Vidal A.C."/>
            <person name="Benko-Iseppon A.M."/>
        </authorList>
    </citation>
    <scope>NUCLEOTIDE SEQUENCE [LARGE SCALE GENOMIC DNA]</scope>
    <source>
        <tissue evidence="1">Leaves</tissue>
    </source>
</reference>
<evidence type="ECO:0000313" key="2">
    <source>
        <dbReference type="Proteomes" id="UP001341840"/>
    </source>
</evidence>
<keyword evidence="2" id="KW-1185">Reference proteome</keyword>
<sequence length="137" mass="15614">MEKTILQKVPHVDYAQTQRRPIQRGMPNFHLIMFGMPRWMGRLCVWRNLHERRLLQNGFLRDCAFGVGAFCIEGASRFNVDGAPPSQLLQKQTSCHLGKTGATVARFGNAVALKKRLSSLCSQKATDRELLYNRLIK</sequence>
<accession>A0ABU6YFG2</accession>
<dbReference type="EMBL" id="JASCZI010241953">
    <property type="protein sequence ID" value="MED6208620.1"/>
    <property type="molecule type" value="Genomic_DNA"/>
</dbReference>
<organism evidence="1 2">
    <name type="scientific">Stylosanthes scabra</name>
    <dbReference type="NCBI Taxonomy" id="79078"/>
    <lineage>
        <taxon>Eukaryota</taxon>
        <taxon>Viridiplantae</taxon>
        <taxon>Streptophyta</taxon>
        <taxon>Embryophyta</taxon>
        <taxon>Tracheophyta</taxon>
        <taxon>Spermatophyta</taxon>
        <taxon>Magnoliopsida</taxon>
        <taxon>eudicotyledons</taxon>
        <taxon>Gunneridae</taxon>
        <taxon>Pentapetalae</taxon>
        <taxon>rosids</taxon>
        <taxon>fabids</taxon>
        <taxon>Fabales</taxon>
        <taxon>Fabaceae</taxon>
        <taxon>Papilionoideae</taxon>
        <taxon>50 kb inversion clade</taxon>
        <taxon>dalbergioids sensu lato</taxon>
        <taxon>Dalbergieae</taxon>
        <taxon>Pterocarpus clade</taxon>
        <taxon>Stylosanthes</taxon>
    </lineage>
</organism>
<evidence type="ECO:0000313" key="1">
    <source>
        <dbReference type="EMBL" id="MED6208620.1"/>
    </source>
</evidence>
<name>A0ABU6YFG2_9FABA</name>